<dbReference type="Pfam" id="PF16242">
    <property type="entry name" value="Pyrid_ox_like"/>
    <property type="match status" value="1"/>
</dbReference>
<protein>
    <submittedName>
        <fullName evidence="2">Pyridoxamine 5'-phosphate oxidase family protein</fullName>
    </submittedName>
</protein>
<organism evidence="2 3">
    <name type="scientific">Microbacterium hatanonis</name>
    <dbReference type="NCBI Taxonomy" id="404366"/>
    <lineage>
        <taxon>Bacteria</taxon>
        <taxon>Bacillati</taxon>
        <taxon>Actinomycetota</taxon>
        <taxon>Actinomycetes</taxon>
        <taxon>Micrococcales</taxon>
        <taxon>Microbacteriaceae</taxon>
        <taxon>Microbacterium</taxon>
    </lineage>
</organism>
<comment type="caution">
    <text evidence="2">The sequence shown here is derived from an EMBL/GenBank/DDBJ whole genome shotgun (WGS) entry which is preliminary data.</text>
</comment>
<dbReference type="PANTHER" id="PTHR34818:SF1">
    <property type="entry name" value="PROTEIN BLI-3"/>
    <property type="match status" value="1"/>
</dbReference>
<dbReference type="InterPro" id="IPR012349">
    <property type="entry name" value="Split_barrel_FMN-bd"/>
</dbReference>
<dbReference type="InterPro" id="IPR038725">
    <property type="entry name" value="YdaG_split_barrel_FMN-bd"/>
</dbReference>
<accession>A0A5C8I1A1</accession>
<keyword evidence="3" id="KW-1185">Reference proteome</keyword>
<dbReference type="Proteomes" id="UP000321034">
    <property type="component" value="Unassembled WGS sequence"/>
</dbReference>
<dbReference type="OrthoDB" id="1432662at2"/>
<reference evidence="2 3" key="1">
    <citation type="submission" date="2019-08" db="EMBL/GenBank/DDBJ databases">
        <authorList>
            <person name="Dong K."/>
        </authorList>
    </citation>
    <scope>NUCLEOTIDE SEQUENCE [LARGE SCALE GENOMIC DNA]</scope>
    <source>
        <strain evidence="2 3">JCM14558</strain>
    </source>
</reference>
<dbReference type="Gene3D" id="2.30.110.10">
    <property type="entry name" value="Electron Transport, Fmn-binding Protein, Chain A"/>
    <property type="match status" value="1"/>
</dbReference>
<sequence>MTATPSELEKLASLLKDFRFAMLTSRDEDGKLTAHPLTVQESEFDGDLWFIIGRHASAVEHVSRDANVGVSFSSNDSWLSLAGTASIVDDGAKLRELWNPAVEAWFPEGPEDPNVTLLKVDTVSGEYWDSPGGKVATIVALVKHKVTGEKYEGDNEKFDL</sequence>
<feature type="domain" description="General stress protein FMN-binding split barrel" evidence="1">
    <location>
        <begin position="7"/>
        <end position="152"/>
    </location>
</feature>
<dbReference type="InterPro" id="IPR052917">
    <property type="entry name" value="Stress-Dev_Protein"/>
</dbReference>
<dbReference type="EMBL" id="VRSV01000001">
    <property type="protein sequence ID" value="TXK12772.1"/>
    <property type="molecule type" value="Genomic_DNA"/>
</dbReference>
<dbReference type="RefSeq" id="WP_147893479.1">
    <property type="nucleotide sequence ID" value="NZ_BAAANR010000001.1"/>
</dbReference>
<gene>
    <name evidence="2" type="ORF">FVP77_04760</name>
</gene>
<evidence type="ECO:0000313" key="2">
    <source>
        <dbReference type="EMBL" id="TXK12772.1"/>
    </source>
</evidence>
<dbReference type="AlphaFoldDB" id="A0A5C8I1A1"/>
<dbReference type="SUPFAM" id="SSF50475">
    <property type="entry name" value="FMN-binding split barrel"/>
    <property type="match status" value="1"/>
</dbReference>
<proteinExistence type="predicted"/>
<evidence type="ECO:0000259" key="1">
    <source>
        <dbReference type="Pfam" id="PF16242"/>
    </source>
</evidence>
<name>A0A5C8I1A1_9MICO</name>
<dbReference type="PANTHER" id="PTHR34818">
    <property type="entry name" value="PROTEIN BLI-3"/>
    <property type="match status" value="1"/>
</dbReference>
<evidence type="ECO:0000313" key="3">
    <source>
        <dbReference type="Proteomes" id="UP000321034"/>
    </source>
</evidence>